<proteinExistence type="predicted"/>
<dbReference type="GO" id="GO:0007166">
    <property type="term" value="P:cell surface receptor signaling pathway"/>
    <property type="evidence" value="ECO:0007669"/>
    <property type="project" value="InterPro"/>
</dbReference>
<dbReference type="SUPFAM" id="SSF52540">
    <property type="entry name" value="P-loop containing nucleoside triphosphate hydrolases"/>
    <property type="match status" value="1"/>
</dbReference>
<dbReference type="InterPro" id="IPR059179">
    <property type="entry name" value="MLKL-like_MCAfunc"/>
</dbReference>
<feature type="domain" description="Novel STAND NTPase 1" evidence="1">
    <location>
        <begin position="210"/>
        <end position="349"/>
    </location>
</feature>
<sequence length="1061" mass="117867">MPTPTLFEIRVNNIRTGLTPALALLKELSDAFGPPFLQPISKTVVSLMTTVQNVKRNKNECAQLMENLHKILYAIVNLHIKSGIAGGLPPSMLDHIGKFMETLHKIYTFIKEQQDGKTIKQFFRNNETSALLRDCTAGLAHALEVFEIGTNAAIFNDVRELRSMGESMHQELLELVQTFSDASTISDSSFVYSGGNELNSSNSFSMLPSKPKIFHGRESELEDIMRTLCLPSSRIAILGGGGMGKTSLARAVLHHPDTSLKFQHTFFVSAEPATNSIELAALIGLHLGLNPGQDLTKPVVRHLSRQPSCLLILDNLETVWEPMKSRAGTEELLSLLTEIEQLAVVITMRGGERPGKVRWTHPFLRPLQPLSDDAALQTFIDITDDSYDSKDIQQLLLFTDNMPLAVNLIAHVVDFEGLSTVLARWEADKTALLSAGHDRKSNLDASISLSVSSPRITPGSKELLSLLSILPDGISDLELVQINLPIRSILTCKAELLATALAYQDDRRRLRSLMPVREHVQHFFPPSQILTQSVCGHFNSLLKLYRKYHGEQLQPIVNQINQNLGNLQEVLKWGLQTDNPNLVDTSYCTLSLNSFLRVTGHGGTTLMDYIPRIFPNLDDPELEASFVTETFYNPYPTAMHRTFINEAIARFQYFDDQTLAAQFYAGAAYYFIEEGDLVRAMQFSNQALELARLSGDTYQQCTVMASIAHLTLKTGDFRAAQTYCVETQKLAKLSGSLYEEARALWTGARCSMLTGDYSGSINQLKIARHNLELCGMSGGALDNVISGCQAEIHLQKSEYAEARHIYRQVLETASAELNPAPCAFALLNIAEVDSMIGGSQEEVLENLENAKAIFTNLQYPFGMTACDMILAKLELREGKFASANTLLTESLNSCWGKDTQSTLYCLEGLADITQWTPPDVHSGFEWPVIFLVYAHKSQKQLALHKALLFLGDMFSCNADWDTASNLYTVGLAGFTHMDVHRGRAQCLLRLGDLANRQGHSTEAITFWQTARPLFERSLQARDVVQIDKKLAEAVVTAVSIPEPEVPEVENAWMRKVECDSV</sequence>
<gene>
    <name evidence="2" type="ORF">DFH08DRAFT_790569</name>
</gene>
<dbReference type="Proteomes" id="UP001218218">
    <property type="component" value="Unassembled WGS sequence"/>
</dbReference>
<dbReference type="InterPro" id="IPR049052">
    <property type="entry name" value="nSTAND1"/>
</dbReference>
<dbReference type="Pfam" id="PF20703">
    <property type="entry name" value="nSTAND1"/>
    <property type="match status" value="1"/>
</dbReference>
<accession>A0AAD6ZB58</accession>
<dbReference type="PANTHER" id="PTHR47691">
    <property type="entry name" value="REGULATOR-RELATED"/>
    <property type="match status" value="1"/>
</dbReference>
<dbReference type="Gene3D" id="1.25.40.10">
    <property type="entry name" value="Tetratricopeptide repeat domain"/>
    <property type="match status" value="2"/>
</dbReference>
<dbReference type="PANTHER" id="PTHR47691:SF3">
    <property type="entry name" value="HTH-TYPE TRANSCRIPTIONAL REGULATOR RV0890C-RELATED"/>
    <property type="match status" value="1"/>
</dbReference>
<dbReference type="InterPro" id="IPR027417">
    <property type="entry name" value="P-loop_NTPase"/>
</dbReference>
<name>A0AAD6ZB58_9AGAR</name>
<keyword evidence="3" id="KW-1185">Reference proteome</keyword>
<reference evidence="2" key="1">
    <citation type="submission" date="2023-03" db="EMBL/GenBank/DDBJ databases">
        <title>Massive genome expansion in bonnet fungi (Mycena s.s.) driven by repeated elements and novel gene families across ecological guilds.</title>
        <authorList>
            <consortium name="Lawrence Berkeley National Laboratory"/>
            <person name="Harder C.B."/>
            <person name="Miyauchi S."/>
            <person name="Viragh M."/>
            <person name="Kuo A."/>
            <person name="Thoen E."/>
            <person name="Andreopoulos B."/>
            <person name="Lu D."/>
            <person name="Skrede I."/>
            <person name="Drula E."/>
            <person name="Henrissat B."/>
            <person name="Morin E."/>
            <person name="Kohler A."/>
            <person name="Barry K."/>
            <person name="LaButti K."/>
            <person name="Morin E."/>
            <person name="Salamov A."/>
            <person name="Lipzen A."/>
            <person name="Mereny Z."/>
            <person name="Hegedus B."/>
            <person name="Baldrian P."/>
            <person name="Stursova M."/>
            <person name="Weitz H."/>
            <person name="Taylor A."/>
            <person name="Grigoriev I.V."/>
            <person name="Nagy L.G."/>
            <person name="Martin F."/>
            <person name="Kauserud H."/>
        </authorList>
    </citation>
    <scope>NUCLEOTIDE SEQUENCE</scope>
    <source>
        <strain evidence="2">CBHHK002</strain>
    </source>
</reference>
<dbReference type="InterPro" id="IPR036537">
    <property type="entry name" value="Adaptor_Cbl_N_dom_sf"/>
</dbReference>
<dbReference type="SUPFAM" id="SSF48452">
    <property type="entry name" value="TPR-like"/>
    <property type="match status" value="2"/>
</dbReference>
<evidence type="ECO:0000313" key="2">
    <source>
        <dbReference type="EMBL" id="KAJ7315042.1"/>
    </source>
</evidence>
<dbReference type="InterPro" id="IPR011990">
    <property type="entry name" value="TPR-like_helical_dom_sf"/>
</dbReference>
<dbReference type="CDD" id="cd21037">
    <property type="entry name" value="MLKL_NTD"/>
    <property type="match status" value="1"/>
</dbReference>
<comment type="caution">
    <text evidence="2">The sequence shown here is derived from an EMBL/GenBank/DDBJ whole genome shotgun (WGS) entry which is preliminary data.</text>
</comment>
<evidence type="ECO:0000313" key="3">
    <source>
        <dbReference type="Proteomes" id="UP001218218"/>
    </source>
</evidence>
<dbReference type="AlphaFoldDB" id="A0AAD6ZB58"/>
<dbReference type="Gene3D" id="1.20.930.20">
    <property type="entry name" value="Adaptor protein Cbl, N-terminal domain"/>
    <property type="match status" value="1"/>
</dbReference>
<dbReference type="EMBL" id="JARIHO010000064">
    <property type="protein sequence ID" value="KAJ7315042.1"/>
    <property type="molecule type" value="Genomic_DNA"/>
</dbReference>
<dbReference type="Gene3D" id="3.40.50.300">
    <property type="entry name" value="P-loop containing nucleotide triphosphate hydrolases"/>
    <property type="match status" value="1"/>
</dbReference>
<protein>
    <recommendedName>
        <fullName evidence="1">Novel STAND NTPase 1 domain-containing protein</fullName>
    </recommendedName>
</protein>
<evidence type="ECO:0000259" key="1">
    <source>
        <dbReference type="Pfam" id="PF20703"/>
    </source>
</evidence>
<organism evidence="2 3">
    <name type="scientific">Mycena albidolilacea</name>
    <dbReference type="NCBI Taxonomy" id="1033008"/>
    <lineage>
        <taxon>Eukaryota</taxon>
        <taxon>Fungi</taxon>
        <taxon>Dikarya</taxon>
        <taxon>Basidiomycota</taxon>
        <taxon>Agaricomycotina</taxon>
        <taxon>Agaricomycetes</taxon>
        <taxon>Agaricomycetidae</taxon>
        <taxon>Agaricales</taxon>
        <taxon>Marasmiineae</taxon>
        <taxon>Mycenaceae</taxon>
        <taxon>Mycena</taxon>
    </lineage>
</organism>